<dbReference type="FunFam" id="1.10.287.110:FF:000080">
    <property type="entry name" value="NAD(P)H-quinone oxidoreductase subunit U chloroplastic"/>
    <property type="match status" value="1"/>
</dbReference>
<dbReference type="Gene3D" id="1.10.287.110">
    <property type="entry name" value="DnaJ domain"/>
    <property type="match status" value="1"/>
</dbReference>
<dbReference type="EMBL" id="CAUOFW020004425">
    <property type="protein sequence ID" value="CAK9165606.1"/>
    <property type="molecule type" value="Genomic_DNA"/>
</dbReference>
<name>A0ABC8T861_9AQUA</name>
<proteinExistence type="predicted"/>
<sequence length="245" mass="27298">MCYLFLLKRLNTSPANGQHKPKLEQAAMATSATTAATLYISRRDFKVPKTTTPFSSSKGFAAKSSPMICIRNCSADESVEASTATETESEETTVDVPKGPPSLISSLNVQKALRGIAITDADHYGRLGLQMGCSYDQVRDGYKNKCEELMGQGLEEEELGKKLDLLKESYLILSSVEERRLYDWSLARNEKPDRYVWPFEVDITQTPTESPPPQEPEDVGPTRLVGYFMLGWLILSFTLTIALNR</sequence>
<evidence type="ECO:0008006" key="5">
    <source>
        <dbReference type="Google" id="ProtNLM"/>
    </source>
</evidence>
<dbReference type="SUPFAM" id="SSF46565">
    <property type="entry name" value="Chaperone J-domain"/>
    <property type="match status" value="1"/>
</dbReference>
<evidence type="ECO:0000313" key="3">
    <source>
        <dbReference type="EMBL" id="CAK9165606.1"/>
    </source>
</evidence>
<keyword evidence="2" id="KW-0812">Transmembrane</keyword>
<reference evidence="3 4" key="1">
    <citation type="submission" date="2024-02" db="EMBL/GenBank/DDBJ databases">
        <authorList>
            <person name="Vignale AGUSTIN F."/>
            <person name="Sosa J E."/>
            <person name="Modenutti C."/>
        </authorList>
    </citation>
    <scope>NUCLEOTIDE SEQUENCE [LARGE SCALE GENOMIC DNA]</scope>
</reference>
<dbReference type="PANTHER" id="PTHR47726:SF1">
    <property type="entry name" value="NAD(P)H-QUINONE OXIDOREDUCTASE SUBUNIT U, CHLOROPLASTIC"/>
    <property type="match status" value="1"/>
</dbReference>
<accession>A0ABC8T861</accession>
<organism evidence="3 4">
    <name type="scientific">Ilex paraguariensis</name>
    <name type="common">yerba mate</name>
    <dbReference type="NCBI Taxonomy" id="185542"/>
    <lineage>
        <taxon>Eukaryota</taxon>
        <taxon>Viridiplantae</taxon>
        <taxon>Streptophyta</taxon>
        <taxon>Embryophyta</taxon>
        <taxon>Tracheophyta</taxon>
        <taxon>Spermatophyta</taxon>
        <taxon>Magnoliopsida</taxon>
        <taxon>eudicotyledons</taxon>
        <taxon>Gunneridae</taxon>
        <taxon>Pentapetalae</taxon>
        <taxon>asterids</taxon>
        <taxon>campanulids</taxon>
        <taxon>Aquifoliales</taxon>
        <taxon>Aquifoliaceae</taxon>
        <taxon>Ilex</taxon>
    </lineage>
</organism>
<comment type="caution">
    <text evidence="3">The sequence shown here is derived from an EMBL/GenBank/DDBJ whole genome shotgun (WGS) entry which is preliminary data.</text>
</comment>
<feature type="region of interest" description="Disordered" evidence="1">
    <location>
        <begin position="80"/>
        <end position="99"/>
    </location>
</feature>
<evidence type="ECO:0000313" key="4">
    <source>
        <dbReference type="Proteomes" id="UP001642360"/>
    </source>
</evidence>
<evidence type="ECO:0000256" key="1">
    <source>
        <dbReference type="SAM" id="MobiDB-lite"/>
    </source>
</evidence>
<dbReference type="PANTHER" id="PTHR47726">
    <property type="entry name" value="NAD(P)H-QUINONE OXIDOREDUCTASE SUBUNIT U, CHLOROPLASTIC"/>
    <property type="match status" value="1"/>
</dbReference>
<dbReference type="Proteomes" id="UP001642360">
    <property type="component" value="Unassembled WGS sequence"/>
</dbReference>
<dbReference type="AlphaFoldDB" id="A0ABC8T861"/>
<keyword evidence="4" id="KW-1185">Reference proteome</keyword>
<dbReference type="InterPro" id="IPR044199">
    <property type="entry name" value="NdhU_chloroplastic"/>
</dbReference>
<keyword evidence="2" id="KW-0472">Membrane</keyword>
<protein>
    <recommendedName>
        <fullName evidence="5">NAD(P)H-quinone oxidoreductase subunit U, chloroplastic</fullName>
    </recommendedName>
</protein>
<gene>
    <name evidence="3" type="ORF">ILEXP_LOCUS34777</name>
</gene>
<feature type="transmembrane region" description="Helical" evidence="2">
    <location>
        <begin position="224"/>
        <end position="243"/>
    </location>
</feature>
<keyword evidence="2" id="KW-1133">Transmembrane helix</keyword>
<evidence type="ECO:0000256" key="2">
    <source>
        <dbReference type="SAM" id="Phobius"/>
    </source>
</evidence>
<dbReference type="InterPro" id="IPR036869">
    <property type="entry name" value="J_dom_sf"/>
</dbReference>